<evidence type="ECO:0000256" key="1">
    <source>
        <dbReference type="SAM" id="MobiDB-lite"/>
    </source>
</evidence>
<organism evidence="2 3">
    <name type="scientific">Phormidium tenue NIES-30</name>
    <dbReference type="NCBI Taxonomy" id="549789"/>
    <lineage>
        <taxon>Bacteria</taxon>
        <taxon>Bacillati</taxon>
        <taxon>Cyanobacteriota</taxon>
        <taxon>Cyanophyceae</taxon>
        <taxon>Oscillatoriophycideae</taxon>
        <taxon>Oscillatoriales</taxon>
        <taxon>Oscillatoriaceae</taxon>
        <taxon>Phormidium</taxon>
    </lineage>
</organism>
<sequence length="1408" mass="161970">MSNRPDPQNPQQRVFENVKVEGNLTTGDIHQTINVQEVQSHKPEITLRWMQRNFEEVKANAGARYTPEIHVALPEAWVFEGLGKTDAFFDRIQSLYGQLYRRSNKAKLNNTLHQRFPAIAQSLEALQQPIAALITALQQIERDSLLEIDFQHIAELAAHAQTEEHNFYTTTWDAESSSKTDTSQAVQQTEPTSRPDKEIIGGVRHNVSQLLDAVREIAELVISASAETANKKALLVLGEAGTGKTHLFCDVAKRRLEQELPTIILLGQHFNQSEPWTQILQRLQLPFRDRDEFLTALETAAQVRGKRALILIDALNEGDGKHLWCNELPGIIRILENYPRIGLAVSCRTSYERIVIPEGLVPESMTQVNHRGFADHEYIATATFFNHYGIERPNIPLLVPEFSNPLFLKIFCQGLAKRKLTRVPKGLKGVTAIFNFFIDAVHDTLWRRLDYDPSANLAQQAVNLIARRMAETGQPWVERADASTLVNNLLPGSSYQQSLFANLLSEGLLNEDLVYRPARSEGNDIQQIDIVKFPYERFSDHLIVRHLLDTHLNTSNPATSFTPTQSLGNLVTDASQAWSNSGWIEALSVQIPERTGLELVELIPSIKSWDLVQRAFLQSLIWREPTKITEATKDYLNEVYIEGDRVEEVYDLMLTIAAEPDHPFNAKFLHQHLVRLDMPDRDQVWSIYLAQNYDQEEAIDRLLEWAWNAEKSHILDESIELCTIALTWFLTTSHRYVRDRATKALVSTLYPRPQILLNLLEKFGEVNDLYVAERLCAVAYSVSMMSDNSEAIGELASRVYTWIFAKGEPPVHILLRDYALGVIETANHRGALPPDIDIEKARPPYQSEWLANIPSEEELKASGKLSTSGRDFAGGGLTAIKSSVMGFGDFARYIIGTNYGFFPWSSCRLSERKKAEILVIRKQKTEEFVNSLTERQRHAWGEYETIQYNIQQLKRQDEAKQIEILGQALSIEQWDEFSVRGENRFLRTLGKKKQQCFKDYILPHKLDPQGNKLNFDLAIAQRWIFQRVFELGWTEEKFDWFDRHLNRNGYGRHANKTERIGKKYQWIAYHEFLAYVADNFEFLGDEVDDFEAKYNGSWQISVRDIDPSMLLRKTPNEDRFNSSFTWWKPIQYEFSEATPEDKTSWLVQKEDFLDPFQLLEVIHPASGRNWLALEGYYNWKEQGPVEEERYEGIRRNMWFQVRSYIARQADSEELLEWLKEQNFMGRWMPESVQMDEVYVGEFPWATASTQFRSQENIWGRQRERLPAPVIVTTVNYLCESSTHDCSIDETISALMPSAWLIENMGLRWSAGNFRYVDSSDELTAFDPSVEEAGPSALLISKEKLASFLEEHQLVLIWTILGERLLTNRYEWTGNVEMSAVHSFQNGILINGSLKAWQRLAPGEKFLLE</sequence>
<dbReference type="Gene3D" id="3.40.50.300">
    <property type="entry name" value="P-loop containing nucleotide triphosphate hydrolases"/>
    <property type="match status" value="1"/>
</dbReference>
<evidence type="ECO:0000313" key="2">
    <source>
        <dbReference type="EMBL" id="OKH50115.1"/>
    </source>
</evidence>
<reference evidence="2 3" key="1">
    <citation type="submission" date="2016-11" db="EMBL/GenBank/DDBJ databases">
        <title>Draft Genome Sequences of Nine Cyanobacterial Strains from Diverse Habitats.</title>
        <authorList>
            <person name="Zhu T."/>
            <person name="Hou S."/>
            <person name="Lu X."/>
            <person name="Hess W.R."/>
        </authorList>
    </citation>
    <scope>NUCLEOTIDE SEQUENCE [LARGE SCALE GENOMIC DNA]</scope>
    <source>
        <strain evidence="2 3">NIES-30</strain>
    </source>
</reference>
<dbReference type="STRING" id="549789.NIES30_05285"/>
<dbReference type="Proteomes" id="UP000185557">
    <property type="component" value="Unassembled WGS sequence"/>
</dbReference>
<dbReference type="InterPro" id="IPR027417">
    <property type="entry name" value="P-loop_NTPase"/>
</dbReference>
<protein>
    <submittedName>
        <fullName evidence="2">Uncharacterized protein</fullName>
    </submittedName>
</protein>
<feature type="compositionally biased region" description="Polar residues" evidence="1">
    <location>
        <begin position="172"/>
        <end position="192"/>
    </location>
</feature>
<dbReference type="RefSeq" id="WP_073607356.1">
    <property type="nucleotide sequence ID" value="NZ_MRCG01000002.1"/>
</dbReference>
<accession>A0A1U7J9I4</accession>
<dbReference type="OrthoDB" id="9757917at2"/>
<keyword evidence="3" id="KW-1185">Reference proteome</keyword>
<proteinExistence type="predicted"/>
<dbReference type="EMBL" id="MRCG01000002">
    <property type="protein sequence ID" value="OKH50115.1"/>
    <property type="molecule type" value="Genomic_DNA"/>
</dbReference>
<comment type="caution">
    <text evidence="2">The sequence shown here is derived from an EMBL/GenBank/DDBJ whole genome shotgun (WGS) entry which is preliminary data.</text>
</comment>
<gene>
    <name evidence="2" type="ORF">NIES30_05285</name>
</gene>
<evidence type="ECO:0000313" key="3">
    <source>
        <dbReference type="Proteomes" id="UP000185557"/>
    </source>
</evidence>
<feature type="region of interest" description="Disordered" evidence="1">
    <location>
        <begin position="172"/>
        <end position="196"/>
    </location>
</feature>
<dbReference type="NCBIfam" id="NF041813">
    <property type="entry name" value="Avs2"/>
    <property type="match status" value="1"/>
</dbReference>
<dbReference type="SUPFAM" id="SSF52540">
    <property type="entry name" value="P-loop containing nucleoside triphosphate hydrolases"/>
    <property type="match status" value="1"/>
</dbReference>
<name>A0A1U7J9I4_9CYAN</name>